<dbReference type="SUPFAM" id="SSF56935">
    <property type="entry name" value="Porins"/>
    <property type="match status" value="1"/>
</dbReference>
<reference evidence="2 3" key="1">
    <citation type="submission" date="2018-06" db="EMBL/GenBank/DDBJ databases">
        <title>Genomic Encyclopedia of Type Strains, Phase III (KMG-III): the genomes of soil and plant-associated and newly described type strains.</title>
        <authorList>
            <person name="Whitman W."/>
        </authorList>
    </citation>
    <scope>NUCLEOTIDE SEQUENCE [LARGE SCALE GENOMIC DNA]</scope>
    <source>
        <strain evidence="2 3">LMG 23644</strain>
    </source>
</reference>
<evidence type="ECO:0000256" key="1">
    <source>
        <dbReference type="SAM" id="SignalP"/>
    </source>
</evidence>
<dbReference type="OrthoDB" id="517121at2"/>
<keyword evidence="1" id="KW-0732">Signal</keyword>
<dbReference type="Gene3D" id="2.40.160.170">
    <property type="match status" value="1"/>
</dbReference>
<dbReference type="AlphaFoldDB" id="A0A329BL75"/>
<proteinExistence type="predicted"/>
<name>A0A329BL75_9BURK</name>
<comment type="caution">
    <text evidence="2">The sequence shown here is derived from an EMBL/GenBank/DDBJ whole genome shotgun (WGS) entry which is preliminary data.</text>
</comment>
<organism evidence="2 3">
    <name type="scientific">Paraburkholderia bryophila</name>
    <dbReference type="NCBI Taxonomy" id="420952"/>
    <lineage>
        <taxon>Bacteria</taxon>
        <taxon>Pseudomonadati</taxon>
        <taxon>Pseudomonadota</taxon>
        <taxon>Betaproteobacteria</taxon>
        <taxon>Burkholderiales</taxon>
        <taxon>Burkholderiaceae</taxon>
        <taxon>Paraburkholderia</taxon>
    </lineage>
</organism>
<gene>
    <name evidence="2" type="ORF">BX591_12263</name>
</gene>
<protein>
    <recommendedName>
        <fullName evidence="4">Outer membrane protein</fullName>
    </recommendedName>
</protein>
<dbReference type="RefSeq" id="WP_111934167.1">
    <property type="nucleotide sequence ID" value="NZ_CADFFP010000024.1"/>
</dbReference>
<evidence type="ECO:0000313" key="2">
    <source>
        <dbReference type="EMBL" id="RAS22858.1"/>
    </source>
</evidence>
<sequence>MKTAKVIWVVGLTGLTISIGTAHAQQVFVEGGTLGVGIGAALNVTSWFGVHADFNAINFSHNFTVGGNRYEDGVRLRQGGIYGDLFPWTTSGFRITAGLRFTDDEVSGNSVPTNGTYTFKGKTSQAFPGEYATATVKYPTVMPYLGVGYGLRPAAKGFGLVVDVGVAYGLPRSSYTLSPALAQAAGPTMSQDIAATGLQQLRDKASSYRWYPTLQIGVSYHF</sequence>
<feature type="chain" id="PRO_5016441075" description="Outer membrane protein" evidence="1">
    <location>
        <begin position="25"/>
        <end position="222"/>
    </location>
</feature>
<evidence type="ECO:0008006" key="4">
    <source>
        <dbReference type="Google" id="ProtNLM"/>
    </source>
</evidence>
<dbReference type="Proteomes" id="UP000248918">
    <property type="component" value="Unassembled WGS sequence"/>
</dbReference>
<feature type="signal peptide" evidence="1">
    <location>
        <begin position="1"/>
        <end position="24"/>
    </location>
</feature>
<dbReference type="EMBL" id="QLTK01000022">
    <property type="protein sequence ID" value="RAS22858.1"/>
    <property type="molecule type" value="Genomic_DNA"/>
</dbReference>
<evidence type="ECO:0000313" key="3">
    <source>
        <dbReference type="Proteomes" id="UP000248918"/>
    </source>
</evidence>
<accession>A0A329BL75</accession>